<dbReference type="GO" id="GO:0006508">
    <property type="term" value="P:proteolysis"/>
    <property type="evidence" value="ECO:0007669"/>
    <property type="project" value="UniProtKB-KW"/>
</dbReference>
<comment type="caution">
    <text evidence="10">The sequence shown here is derived from an EMBL/GenBank/DDBJ whole genome shotgun (WGS) entry which is preliminary data.</text>
</comment>
<keyword evidence="8" id="KW-0378">Hydrolase</keyword>
<dbReference type="SUPFAM" id="SSF144052">
    <property type="entry name" value="Thermophilic metalloprotease-like"/>
    <property type="match status" value="1"/>
</dbReference>
<dbReference type="GO" id="GO:0008237">
    <property type="term" value="F:metallopeptidase activity"/>
    <property type="evidence" value="ECO:0007669"/>
    <property type="project" value="UniProtKB-KW"/>
</dbReference>
<dbReference type="GO" id="GO:0004177">
    <property type="term" value="F:aminopeptidase activity"/>
    <property type="evidence" value="ECO:0007669"/>
    <property type="project" value="UniProtKB-KW"/>
</dbReference>
<evidence type="ECO:0000256" key="1">
    <source>
        <dbReference type="ARBA" id="ARBA00001941"/>
    </source>
</evidence>
<evidence type="ECO:0000256" key="9">
    <source>
        <dbReference type="ARBA" id="ARBA00023049"/>
    </source>
</evidence>
<proteinExistence type="inferred from homology"/>
<dbReference type="InterPro" id="IPR035097">
    <property type="entry name" value="M29_N-terminal"/>
</dbReference>
<name>A0A9X3TT11_9BACL</name>
<evidence type="ECO:0000313" key="11">
    <source>
        <dbReference type="Proteomes" id="UP001151071"/>
    </source>
</evidence>
<dbReference type="InterPro" id="IPR052170">
    <property type="entry name" value="M29_Exopeptidase"/>
</dbReference>
<keyword evidence="7" id="KW-0479">Metal-binding</keyword>
<comment type="cofactor">
    <cofactor evidence="1">
        <name>Co(2+)</name>
        <dbReference type="ChEBI" id="CHEBI:48828"/>
    </cofactor>
</comment>
<dbReference type="GO" id="GO:0046872">
    <property type="term" value="F:metal ion binding"/>
    <property type="evidence" value="ECO:0007669"/>
    <property type="project" value="UniProtKB-KW"/>
</dbReference>
<reference evidence="10" key="1">
    <citation type="submission" date="2022-12" db="EMBL/GenBank/DDBJ databases">
        <title>Draft genome sequence of the thermophilic strain Brevibacillus thermoruber HT42, isolated from Los Humeros, Puebla, Mexico, with biotechnological potential.</title>
        <authorList>
            <person name="Lara Sanchez J."/>
            <person name="Solis Palacios R."/>
            <person name="Bustos Baena A.S."/>
            <person name="Ruz Baez A.E."/>
            <person name="Espinosa Luna G."/>
            <person name="Oliart Ros R.M."/>
        </authorList>
    </citation>
    <scope>NUCLEOTIDE SEQUENCE</scope>
    <source>
        <strain evidence="10">HT42</strain>
    </source>
</reference>
<dbReference type="AlphaFoldDB" id="A0A9X3TT11"/>
<evidence type="ECO:0000256" key="6">
    <source>
        <dbReference type="ARBA" id="ARBA00022670"/>
    </source>
</evidence>
<keyword evidence="9" id="KW-0482">Metalloprotease</keyword>
<evidence type="ECO:0000256" key="8">
    <source>
        <dbReference type="ARBA" id="ARBA00022801"/>
    </source>
</evidence>
<dbReference type="RefSeq" id="WP_029100637.1">
    <property type="nucleotide sequence ID" value="NZ_JAPYYP010000025.1"/>
</dbReference>
<gene>
    <name evidence="10" type="ORF">O3V59_16770</name>
</gene>
<sequence>MTAADHMLDRYAALAVKIGVNVQPGQTLVVNAPLSTAELVRKIAKTAYQAGAKHVHTDWTDDELTRIRYDLAPDEAFTEFPMWRAKAYEEMAENGAAFLFITATNPDLLKGVNPERIAAANKAAGTAMYTFRSYTMNNRVSWSVIAAPSPAWAAKVFPNLPEGEQLNALWDAIFRATRIDADDPVTAWRNHQAALNEKVTYLNGKQYRCLHFKAPGTDLSVQLPPGHRWLGGGSVNANGTPFMANIPTEEVFTAPLKEGVNGVVRSTKPLNHNGNLIENFTLRFERGRIVEVTAETGFEVLQKVIETDEGARYLGEVALVPHRSPISQSNLIFYNTLFDENASNHLAIGNAYPVCLEDGANLSREELEQRGLNTSLMHVDFMIGSAEMDIDGELADGTREPVFRGGNWAF</sequence>
<keyword evidence="6" id="KW-0645">Protease</keyword>
<dbReference type="Proteomes" id="UP001151071">
    <property type="component" value="Unassembled WGS sequence"/>
</dbReference>
<dbReference type="InterPro" id="IPR000787">
    <property type="entry name" value="Peptidase_M29"/>
</dbReference>
<evidence type="ECO:0000256" key="7">
    <source>
        <dbReference type="ARBA" id="ARBA00022723"/>
    </source>
</evidence>
<dbReference type="Gene3D" id="3.40.1830.10">
    <property type="entry name" value="Thermophilic metalloprotease (M29)"/>
    <property type="match status" value="1"/>
</dbReference>
<protein>
    <submittedName>
        <fullName evidence="10">Aminopeptidase</fullName>
    </submittedName>
</protein>
<dbReference type="Pfam" id="PF02073">
    <property type="entry name" value="Peptidase_M29"/>
    <property type="match status" value="1"/>
</dbReference>
<evidence type="ECO:0000256" key="3">
    <source>
        <dbReference type="ARBA" id="ARBA00001947"/>
    </source>
</evidence>
<evidence type="ECO:0000256" key="4">
    <source>
        <dbReference type="ARBA" id="ARBA00008236"/>
    </source>
</evidence>
<accession>A0A9X3TT11</accession>
<evidence type="ECO:0000256" key="5">
    <source>
        <dbReference type="ARBA" id="ARBA00022438"/>
    </source>
</evidence>
<keyword evidence="11" id="KW-1185">Reference proteome</keyword>
<organism evidence="10 11">
    <name type="scientific">Brevibacillus thermoruber</name>
    <dbReference type="NCBI Taxonomy" id="33942"/>
    <lineage>
        <taxon>Bacteria</taxon>
        <taxon>Bacillati</taxon>
        <taxon>Bacillota</taxon>
        <taxon>Bacilli</taxon>
        <taxon>Bacillales</taxon>
        <taxon>Paenibacillaceae</taxon>
        <taxon>Brevibacillus</taxon>
    </lineage>
</organism>
<dbReference type="EMBL" id="JAPYYP010000025">
    <property type="protein sequence ID" value="MDA5110021.1"/>
    <property type="molecule type" value="Genomic_DNA"/>
</dbReference>
<dbReference type="PRINTS" id="PR00919">
    <property type="entry name" value="THERMOPTASE"/>
</dbReference>
<comment type="similarity">
    <text evidence="4">Belongs to the peptidase M29 family.</text>
</comment>
<dbReference type="PANTHER" id="PTHR34448">
    <property type="entry name" value="AMINOPEPTIDASE"/>
    <property type="match status" value="1"/>
</dbReference>
<keyword evidence="5 10" id="KW-0031">Aminopeptidase</keyword>
<comment type="cofactor">
    <cofactor evidence="3">
        <name>Zn(2+)</name>
        <dbReference type="ChEBI" id="CHEBI:29105"/>
    </cofactor>
</comment>
<comment type="cofactor">
    <cofactor evidence="2">
        <name>Mg(2+)</name>
        <dbReference type="ChEBI" id="CHEBI:18420"/>
    </cofactor>
</comment>
<evidence type="ECO:0000313" key="10">
    <source>
        <dbReference type="EMBL" id="MDA5110021.1"/>
    </source>
</evidence>
<dbReference type="PANTHER" id="PTHR34448:SF3">
    <property type="entry name" value="AMINOPEPTIDASE AMPS"/>
    <property type="match status" value="1"/>
</dbReference>
<evidence type="ECO:0000256" key="2">
    <source>
        <dbReference type="ARBA" id="ARBA00001946"/>
    </source>
</evidence>